<feature type="domain" description="Glyoxalase/fosfomycin resistance/dioxygenase" evidence="1">
    <location>
        <begin position="14"/>
        <end position="127"/>
    </location>
</feature>
<proteinExistence type="predicted"/>
<evidence type="ECO:0000259" key="1">
    <source>
        <dbReference type="Pfam" id="PF00903"/>
    </source>
</evidence>
<name>A0ABS4TUG2_9PSEU</name>
<sequence>MTNQISVHPYFGYRDALAAMEWLAKSFGFETTMSFPDEQGGIAHAEMRLGDAVIIIFSDVDGYERAPRKGDTTGLGMYLTLPGKAEVDTLHEQAVGNGATSVYVPEETPWGNYRGRVIDLEGYEWSFGVHRPGEPQTQWD</sequence>
<dbReference type="EMBL" id="JAGINW010000001">
    <property type="protein sequence ID" value="MBP2327594.1"/>
    <property type="molecule type" value="Genomic_DNA"/>
</dbReference>
<dbReference type="SUPFAM" id="SSF54593">
    <property type="entry name" value="Glyoxalase/Bleomycin resistance protein/Dihydroxybiphenyl dioxygenase"/>
    <property type="match status" value="1"/>
</dbReference>
<protein>
    <submittedName>
        <fullName evidence="2">Glyoxalase superfamily protein PhnB</fullName>
    </submittedName>
</protein>
<organism evidence="2 3">
    <name type="scientific">Kibdelosporangium banguiense</name>
    <dbReference type="NCBI Taxonomy" id="1365924"/>
    <lineage>
        <taxon>Bacteria</taxon>
        <taxon>Bacillati</taxon>
        <taxon>Actinomycetota</taxon>
        <taxon>Actinomycetes</taxon>
        <taxon>Pseudonocardiales</taxon>
        <taxon>Pseudonocardiaceae</taxon>
        <taxon>Kibdelosporangium</taxon>
    </lineage>
</organism>
<reference evidence="2 3" key="1">
    <citation type="submission" date="2021-03" db="EMBL/GenBank/DDBJ databases">
        <title>Sequencing the genomes of 1000 actinobacteria strains.</title>
        <authorList>
            <person name="Klenk H.-P."/>
        </authorList>
    </citation>
    <scope>NUCLEOTIDE SEQUENCE [LARGE SCALE GENOMIC DNA]</scope>
    <source>
        <strain evidence="2 3">DSM 46670</strain>
    </source>
</reference>
<comment type="caution">
    <text evidence="2">The sequence shown here is derived from an EMBL/GenBank/DDBJ whole genome shotgun (WGS) entry which is preliminary data.</text>
</comment>
<gene>
    <name evidence="2" type="ORF">JOF56_007979</name>
</gene>
<accession>A0ABS4TUG2</accession>
<dbReference type="Gene3D" id="3.30.720.120">
    <property type="match status" value="1"/>
</dbReference>
<dbReference type="Pfam" id="PF00903">
    <property type="entry name" value="Glyoxalase"/>
    <property type="match status" value="1"/>
</dbReference>
<dbReference type="Gene3D" id="3.30.720.110">
    <property type="match status" value="1"/>
</dbReference>
<dbReference type="Proteomes" id="UP001519332">
    <property type="component" value="Unassembled WGS sequence"/>
</dbReference>
<evidence type="ECO:0000313" key="3">
    <source>
        <dbReference type="Proteomes" id="UP001519332"/>
    </source>
</evidence>
<dbReference type="InterPro" id="IPR029068">
    <property type="entry name" value="Glyas_Bleomycin-R_OHBP_Dase"/>
</dbReference>
<dbReference type="PANTHER" id="PTHR34109">
    <property type="entry name" value="BNAUNNG04460D PROTEIN-RELATED"/>
    <property type="match status" value="1"/>
</dbReference>
<evidence type="ECO:0000313" key="2">
    <source>
        <dbReference type="EMBL" id="MBP2327594.1"/>
    </source>
</evidence>
<keyword evidence="3" id="KW-1185">Reference proteome</keyword>
<dbReference type="InterPro" id="IPR004360">
    <property type="entry name" value="Glyas_Fos-R_dOase_dom"/>
</dbReference>
<dbReference type="PANTHER" id="PTHR34109:SF1">
    <property type="entry name" value="VOC DOMAIN-CONTAINING PROTEIN"/>
    <property type="match status" value="1"/>
</dbReference>